<dbReference type="InterPro" id="IPR000719">
    <property type="entry name" value="Prot_kinase_dom"/>
</dbReference>
<dbReference type="InterPro" id="IPR017441">
    <property type="entry name" value="Protein_kinase_ATP_BS"/>
</dbReference>
<dbReference type="SUPFAM" id="SSF56112">
    <property type="entry name" value="Protein kinase-like (PK-like)"/>
    <property type="match status" value="1"/>
</dbReference>
<organism evidence="5">
    <name type="scientific">viral metagenome</name>
    <dbReference type="NCBI Taxonomy" id="1070528"/>
    <lineage>
        <taxon>unclassified sequences</taxon>
        <taxon>metagenomes</taxon>
        <taxon>organismal metagenomes</taxon>
    </lineage>
</organism>
<sequence>MEPEELIHNRYIINKLIGNGAFGHVYQAKCKRKNIMFAVKTETVSSPCKSLMHECSILKYLYSHRCRSIPTISWYGLHHDLICLVTPLYDMTLSEYLQQLPDIPPPTAHKLFQKLIRLMQSIHTLHVIHRDIKPDNFMLKNGELFLIDFGLAHVYIDENSEHIQNIQQTEITGNLKYSSYYVMTGQTPSIRDDIISLGYLFLYILHQELPWDNIPHIEDSQYPPNNVMHIRNRKFAGYKQLSSIKQFSTVINKPLIMYFQYAYCLAYDELPSYQALINLFT</sequence>
<dbReference type="GO" id="GO:0004674">
    <property type="term" value="F:protein serine/threonine kinase activity"/>
    <property type="evidence" value="ECO:0007669"/>
    <property type="project" value="UniProtKB-EC"/>
</dbReference>
<dbReference type="InterPro" id="IPR008271">
    <property type="entry name" value="Ser/Thr_kinase_AS"/>
</dbReference>
<evidence type="ECO:0000259" key="4">
    <source>
        <dbReference type="PROSITE" id="PS50011"/>
    </source>
</evidence>
<dbReference type="AlphaFoldDB" id="A0A6C0ILC0"/>
<dbReference type="SMART" id="SM00220">
    <property type="entry name" value="S_TKc"/>
    <property type="match status" value="1"/>
</dbReference>
<evidence type="ECO:0000256" key="2">
    <source>
        <dbReference type="ARBA" id="ARBA00022741"/>
    </source>
</evidence>
<dbReference type="Pfam" id="PF00069">
    <property type="entry name" value="Pkinase"/>
    <property type="match status" value="1"/>
</dbReference>
<dbReference type="EMBL" id="MN740203">
    <property type="protein sequence ID" value="QHT93226.1"/>
    <property type="molecule type" value="Genomic_DNA"/>
</dbReference>
<dbReference type="GO" id="GO:0005524">
    <property type="term" value="F:ATP binding"/>
    <property type="evidence" value="ECO:0007669"/>
    <property type="project" value="UniProtKB-KW"/>
</dbReference>
<name>A0A6C0ILC0_9ZZZZ</name>
<protein>
    <recommendedName>
        <fullName evidence="1">non-specific serine/threonine protein kinase</fullName>
        <ecNumber evidence="1">2.7.11.1</ecNumber>
    </recommendedName>
</protein>
<feature type="domain" description="Protein kinase" evidence="4">
    <location>
        <begin position="11"/>
        <end position="281"/>
    </location>
</feature>
<dbReference type="PROSITE" id="PS00107">
    <property type="entry name" value="PROTEIN_KINASE_ATP"/>
    <property type="match status" value="1"/>
</dbReference>
<evidence type="ECO:0000256" key="3">
    <source>
        <dbReference type="ARBA" id="ARBA00022840"/>
    </source>
</evidence>
<dbReference type="PANTHER" id="PTHR11909">
    <property type="entry name" value="CASEIN KINASE-RELATED"/>
    <property type="match status" value="1"/>
</dbReference>
<dbReference type="Gene3D" id="1.10.510.10">
    <property type="entry name" value="Transferase(Phosphotransferase) domain 1"/>
    <property type="match status" value="1"/>
</dbReference>
<evidence type="ECO:0000256" key="1">
    <source>
        <dbReference type="ARBA" id="ARBA00012513"/>
    </source>
</evidence>
<dbReference type="EC" id="2.7.11.1" evidence="1"/>
<keyword evidence="3" id="KW-0067">ATP-binding</keyword>
<accession>A0A6C0ILC0</accession>
<dbReference type="PROSITE" id="PS00108">
    <property type="entry name" value="PROTEIN_KINASE_ST"/>
    <property type="match status" value="1"/>
</dbReference>
<dbReference type="InterPro" id="IPR011009">
    <property type="entry name" value="Kinase-like_dom_sf"/>
</dbReference>
<dbReference type="PROSITE" id="PS50011">
    <property type="entry name" value="PROTEIN_KINASE_DOM"/>
    <property type="match status" value="1"/>
</dbReference>
<proteinExistence type="predicted"/>
<dbReference type="InterPro" id="IPR050235">
    <property type="entry name" value="CK1_Ser-Thr_kinase"/>
</dbReference>
<reference evidence="5" key="1">
    <citation type="journal article" date="2020" name="Nature">
        <title>Giant virus diversity and host interactions through global metagenomics.</title>
        <authorList>
            <person name="Schulz F."/>
            <person name="Roux S."/>
            <person name="Paez-Espino D."/>
            <person name="Jungbluth S."/>
            <person name="Walsh D.A."/>
            <person name="Denef V.J."/>
            <person name="McMahon K.D."/>
            <person name="Konstantinidis K.T."/>
            <person name="Eloe-Fadrosh E.A."/>
            <person name="Kyrpides N.C."/>
            <person name="Woyke T."/>
        </authorList>
    </citation>
    <scope>NUCLEOTIDE SEQUENCE</scope>
    <source>
        <strain evidence="5">GVMAG-M-3300023210-19</strain>
    </source>
</reference>
<evidence type="ECO:0000313" key="5">
    <source>
        <dbReference type="EMBL" id="QHT93226.1"/>
    </source>
</evidence>
<keyword evidence="2" id="KW-0547">Nucleotide-binding</keyword>